<evidence type="ECO:0000256" key="1">
    <source>
        <dbReference type="SAM" id="MobiDB-lite"/>
    </source>
</evidence>
<dbReference type="InterPro" id="IPR042184">
    <property type="entry name" value="YqeY/Aim41_N"/>
</dbReference>
<dbReference type="InterPro" id="IPR019004">
    <property type="entry name" value="YqeY/Aim41"/>
</dbReference>
<gene>
    <name evidence="2" type="ORF">F4561_006081</name>
</gene>
<dbReference type="AlphaFoldDB" id="A0A7W7W5F6"/>
<dbReference type="EMBL" id="JACHJT010000002">
    <property type="protein sequence ID" value="MBB4935187.1"/>
    <property type="molecule type" value="Genomic_DNA"/>
</dbReference>
<evidence type="ECO:0000313" key="2">
    <source>
        <dbReference type="EMBL" id="MBB4935187.1"/>
    </source>
</evidence>
<proteinExistence type="predicted"/>
<dbReference type="Pfam" id="PF09424">
    <property type="entry name" value="YqeY"/>
    <property type="match status" value="1"/>
</dbReference>
<protein>
    <submittedName>
        <fullName evidence="2">Uncharacterized protein</fullName>
    </submittedName>
</protein>
<name>A0A7W7W5F6_9ACTN</name>
<accession>A0A7W7W5F6</accession>
<dbReference type="PANTHER" id="PTHR28055">
    <property type="entry name" value="ALTERED INHERITANCE OF MITOCHONDRIA PROTEIN 41, MITOCHONDRIAL"/>
    <property type="match status" value="1"/>
</dbReference>
<evidence type="ECO:0000313" key="3">
    <source>
        <dbReference type="Proteomes" id="UP000523007"/>
    </source>
</evidence>
<dbReference type="RefSeq" id="WP_184584949.1">
    <property type="nucleotide sequence ID" value="NZ_JACHJT010000002.1"/>
</dbReference>
<dbReference type="PANTHER" id="PTHR28055:SF1">
    <property type="entry name" value="ALTERED INHERITANCE OF MITOCHONDRIA PROTEIN 41, MITOCHONDRIAL"/>
    <property type="match status" value="1"/>
</dbReference>
<dbReference type="Gene3D" id="1.10.1510.10">
    <property type="entry name" value="Uncharacterised protein YqeY/AIM41 PF09424, N-terminal domain"/>
    <property type="match status" value="1"/>
</dbReference>
<sequence>MRTSLRRDLKAALKARDRVSITALRSALAAIENAEALPADHLRRTTENEHVAGAAAGVGATEAERRQLTDTELHAIVEKEAHDRSAAAGEYERLGRHDRAESLRSEADVLSRYLG</sequence>
<dbReference type="Proteomes" id="UP000523007">
    <property type="component" value="Unassembled WGS sequence"/>
</dbReference>
<organism evidence="2 3">
    <name type="scientific">Lipingzhangella halophila</name>
    <dbReference type="NCBI Taxonomy" id="1783352"/>
    <lineage>
        <taxon>Bacteria</taxon>
        <taxon>Bacillati</taxon>
        <taxon>Actinomycetota</taxon>
        <taxon>Actinomycetes</taxon>
        <taxon>Streptosporangiales</taxon>
        <taxon>Nocardiopsidaceae</taxon>
        <taxon>Lipingzhangella</taxon>
    </lineage>
</organism>
<feature type="region of interest" description="Disordered" evidence="1">
    <location>
        <begin position="80"/>
        <end position="100"/>
    </location>
</feature>
<comment type="caution">
    <text evidence="2">The sequence shown here is derived from an EMBL/GenBank/DDBJ whole genome shotgun (WGS) entry which is preliminary data.</text>
</comment>
<keyword evidence="3" id="KW-1185">Reference proteome</keyword>
<reference evidence="2 3" key="1">
    <citation type="submission" date="2020-08" db="EMBL/GenBank/DDBJ databases">
        <title>Sequencing the genomes of 1000 actinobacteria strains.</title>
        <authorList>
            <person name="Klenk H.-P."/>
        </authorList>
    </citation>
    <scope>NUCLEOTIDE SEQUENCE [LARGE SCALE GENOMIC DNA]</scope>
    <source>
        <strain evidence="2 3">DSM 102030</strain>
    </source>
</reference>